<dbReference type="SUPFAM" id="SSF161098">
    <property type="entry name" value="MetI-like"/>
    <property type="match status" value="2"/>
</dbReference>
<dbReference type="InterPro" id="IPR043429">
    <property type="entry name" value="ArtM/GltK/GlnP/TcyL/YhdX-like"/>
</dbReference>
<evidence type="ECO:0000256" key="1">
    <source>
        <dbReference type="ARBA" id="ARBA00004429"/>
    </source>
</evidence>
<evidence type="ECO:0000259" key="10">
    <source>
        <dbReference type="PROSITE" id="PS50928"/>
    </source>
</evidence>
<dbReference type="GO" id="GO:0043190">
    <property type="term" value="C:ATP-binding cassette (ABC) transporter complex"/>
    <property type="evidence" value="ECO:0007669"/>
    <property type="project" value="InterPro"/>
</dbReference>
<feature type="transmembrane region" description="Helical" evidence="9">
    <location>
        <begin position="347"/>
        <end position="365"/>
    </location>
</feature>
<keyword evidence="5 9" id="KW-0812">Transmembrane</keyword>
<keyword evidence="7 9" id="KW-1133">Transmembrane helix</keyword>
<dbReference type="GO" id="GO:0022857">
    <property type="term" value="F:transmembrane transporter activity"/>
    <property type="evidence" value="ECO:0007669"/>
    <property type="project" value="InterPro"/>
</dbReference>
<organism evidence="11 12">
    <name type="scientific">Roseibium album</name>
    <dbReference type="NCBI Taxonomy" id="311410"/>
    <lineage>
        <taxon>Bacteria</taxon>
        <taxon>Pseudomonadati</taxon>
        <taxon>Pseudomonadota</taxon>
        <taxon>Alphaproteobacteria</taxon>
        <taxon>Hyphomicrobiales</taxon>
        <taxon>Stappiaceae</taxon>
        <taxon>Roseibium</taxon>
    </lineage>
</organism>
<comment type="subcellular location">
    <subcellularLocation>
        <location evidence="1">Cell inner membrane</location>
        <topology evidence="1">Multi-pass membrane protein</topology>
    </subcellularLocation>
    <subcellularLocation>
        <location evidence="9">Cell membrane</location>
        <topology evidence="9">Multi-pass membrane protein</topology>
    </subcellularLocation>
</comment>
<evidence type="ECO:0000256" key="4">
    <source>
        <dbReference type="ARBA" id="ARBA00022475"/>
    </source>
</evidence>
<dbReference type="Proteomes" id="UP000049983">
    <property type="component" value="Unassembled WGS sequence"/>
</dbReference>
<dbReference type="CDD" id="cd06261">
    <property type="entry name" value="TM_PBP2"/>
    <property type="match status" value="1"/>
</dbReference>
<evidence type="ECO:0000256" key="9">
    <source>
        <dbReference type="RuleBase" id="RU363032"/>
    </source>
</evidence>
<dbReference type="Pfam" id="PF00528">
    <property type="entry name" value="BPD_transp_1"/>
    <property type="match status" value="1"/>
</dbReference>
<dbReference type="PANTHER" id="PTHR30614">
    <property type="entry name" value="MEMBRANE COMPONENT OF AMINO ACID ABC TRANSPORTER"/>
    <property type="match status" value="1"/>
</dbReference>
<dbReference type="STRING" id="311410.LA5095_05783"/>
<evidence type="ECO:0000256" key="3">
    <source>
        <dbReference type="ARBA" id="ARBA00022448"/>
    </source>
</evidence>
<feature type="transmembrane region" description="Helical" evidence="9">
    <location>
        <begin position="56"/>
        <end position="76"/>
    </location>
</feature>
<accession>A0A0M6ZLB7</accession>
<dbReference type="GO" id="GO:0006865">
    <property type="term" value="P:amino acid transport"/>
    <property type="evidence" value="ECO:0007669"/>
    <property type="project" value="UniProtKB-KW"/>
</dbReference>
<feature type="transmembrane region" description="Helical" evidence="9">
    <location>
        <begin position="274"/>
        <end position="293"/>
    </location>
</feature>
<evidence type="ECO:0000256" key="7">
    <source>
        <dbReference type="ARBA" id="ARBA00022989"/>
    </source>
</evidence>
<dbReference type="PANTHER" id="PTHR30614:SF37">
    <property type="entry name" value="AMINO-ACID ABC TRANSPORTER PERMEASE PROTEIN YHDX-RELATED"/>
    <property type="match status" value="1"/>
</dbReference>
<feature type="transmembrane region" description="Helical" evidence="9">
    <location>
        <begin position="128"/>
        <end position="150"/>
    </location>
</feature>
<dbReference type="GeneID" id="97673261"/>
<dbReference type="RefSeq" id="WP_208992906.1">
    <property type="nucleotide sequence ID" value="NZ_CANMGD010000008.1"/>
</dbReference>
<keyword evidence="12" id="KW-1185">Reference proteome</keyword>
<dbReference type="NCBIfam" id="TIGR01726">
    <property type="entry name" value="HEQRo_perm_3TM"/>
    <property type="match status" value="1"/>
</dbReference>
<reference evidence="12" key="1">
    <citation type="submission" date="2015-07" db="EMBL/GenBank/DDBJ databases">
        <authorList>
            <person name="Rodrigo-Torres Lidia"/>
            <person name="Arahal R.David."/>
        </authorList>
    </citation>
    <scope>NUCLEOTIDE SEQUENCE [LARGE SCALE GENOMIC DNA]</scope>
    <source>
        <strain evidence="12">CECT 5096</strain>
    </source>
</reference>
<feature type="transmembrane region" description="Helical" evidence="9">
    <location>
        <begin position="26"/>
        <end position="44"/>
    </location>
</feature>
<feature type="transmembrane region" description="Helical" evidence="9">
    <location>
        <begin position="371"/>
        <end position="396"/>
    </location>
</feature>
<evidence type="ECO:0000256" key="2">
    <source>
        <dbReference type="ARBA" id="ARBA00010072"/>
    </source>
</evidence>
<dbReference type="PROSITE" id="PS50928">
    <property type="entry name" value="ABC_TM1"/>
    <property type="match status" value="1"/>
</dbReference>
<keyword evidence="4" id="KW-1003">Cell membrane</keyword>
<dbReference type="InterPro" id="IPR000515">
    <property type="entry name" value="MetI-like"/>
</dbReference>
<dbReference type="EMBL" id="CXWC01000017">
    <property type="protein sequence ID" value="CTQ79135.1"/>
    <property type="molecule type" value="Genomic_DNA"/>
</dbReference>
<evidence type="ECO:0000256" key="6">
    <source>
        <dbReference type="ARBA" id="ARBA00022970"/>
    </source>
</evidence>
<gene>
    <name evidence="11" type="primary">glnM_3</name>
    <name evidence="11" type="ORF">LA5096_06033</name>
</gene>
<keyword evidence="3 9" id="KW-0813">Transport</keyword>
<evidence type="ECO:0000256" key="8">
    <source>
        <dbReference type="ARBA" id="ARBA00023136"/>
    </source>
</evidence>
<feature type="transmembrane region" description="Helical" evidence="9">
    <location>
        <begin position="88"/>
        <end position="116"/>
    </location>
</feature>
<feature type="domain" description="ABC transmembrane type-1" evidence="10">
    <location>
        <begin position="92"/>
        <end position="393"/>
    </location>
</feature>
<sequence length="405" mass="44685">MSVMEQDSARAPARASLFNDPKVRGIFFQVVLVVALGYVGYNIVDNTRINLEQQNIASGWGFLNNTAGFGIIQSLVSYSETSSYGQALYVGFLNTLLVAIVGIFVATIIGFVVGIARLSDNWVISRLAYCYVELIRNVPLLLQIFFWYFAVLRAVPGKREKWSFFFDSFHLNIAGFRGPKPIWEDGASFIGIALIIAIVACIVIAQWARKRQEATGQQFPVFWTAVGLIIGLPLITYFVTGMPMHLEHPVFVDTGPRIRQGFQLNVGFNLIPEFLALTAALSIYTASFIAEIVRAGIQAVSHGQTEAAHALGLRQSPTLRLVIIPQAMRVIIPPLTSQYLNLTKNSSLAVAIAFPDLVSVGGTVLNQTGQAIEIIGIWMAIYLTLSLVTSAFMNWYNQRMALVER</sequence>
<dbReference type="InterPro" id="IPR035906">
    <property type="entry name" value="MetI-like_sf"/>
</dbReference>
<evidence type="ECO:0000313" key="11">
    <source>
        <dbReference type="EMBL" id="CTQ79135.1"/>
    </source>
</evidence>
<feature type="transmembrane region" description="Helical" evidence="9">
    <location>
        <begin position="220"/>
        <end position="239"/>
    </location>
</feature>
<dbReference type="Gene3D" id="1.10.3720.10">
    <property type="entry name" value="MetI-like"/>
    <property type="match status" value="2"/>
</dbReference>
<keyword evidence="8 9" id="KW-0472">Membrane</keyword>
<dbReference type="AlphaFoldDB" id="A0A0M6ZLB7"/>
<evidence type="ECO:0000313" key="12">
    <source>
        <dbReference type="Proteomes" id="UP000049983"/>
    </source>
</evidence>
<comment type="similarity">
    <text evidence="2">Belongs to the binding-protein-dependent transport system permease family. HisMQ subfamily.</text>
</comment>
<evidence type="ECO:0000256" key="5">
    <source>
        <dbReference type="ARBA" id="ARBA00022692"/>
    </source>
</evidence>
<protein>
    <submittedName>
        <fullName evidence="11">Putative glutamine ABC transporter permease protein GlnM</fullName>
    </submittedName>
</protein>
<feature type="transmembrane region" description="Helical" evidence="9">
    <location>
        <begin position="186"/>
        <end position="208"/>
    </location>
</feature>
<proteinExistence type="inferred from homology"/>
<keyword evidence="6" id="KW-0029">Amino-acid transport</keyword>
<dbReference type="InterPro" id="IPR010065">
    <property type="entry name" value="AA_ABC_transptr_permease_3TM"/>
</dbReference>
<name>A0A0M6ZLB7_9HYPH</name>